<dbReference type="InterPro" id="IPR001314">
    <property type="entry name" value="Peptidase_S1A"/>
</dbReference>
<keyword evidence="6" id="KW-0645">Protease</keyword>
<dbReference type="Pfam" id="PF00089">
    <property type="entry name" value="Trypsin"/>
    <property type="match status" value="2"/>
</dbReference>
<organism evidence="9 10">
    <name type="scientific">Batillaria attramentaria</name>
    <dbReference type="NCBI Taxonomy" id="370345"/>
    <lineage>
        <taxon>Eukaryota</taxon>
        <taxon>Metazoa</taxon>
        <taxon>Spiralia</taxon>
        <taxon>Lophotrochozoa</taxon>
        <taxon>Mollusca</taxon>
        <taxon>Gastropoda</taxon>
        <taxon>Caenogastropoda</taxon>
        <taxon>Sorbeoconcha</taxon>
        <taxon>Cerithioidea</taxon>
        <taxon>Batillariidae</taxon>
        <taxon>Batillaria</taxon>
    </lineage>
</organism>
<reference evidence="9 10" key="1">
    <citation type="journal article" date="2023" name="Sci. Data">
        <title>Genome assembly of the Korean intertidal mud-creeper Batillaria attramentaria.</title>
        <authorList>
            <person name="Patra A.K."/>
            <person name="Ho P.T."/>
            <person name="Jun S."/>
            <person name="Lee S.J."/>
            <person name="Kim Y."/>
            <person name="Won Y.J."/>
        </authorList>
    </citation>
    <scope>NUCLEOTIDE SEQUENCE [LARGE SCALE GENOMIC DNA]</scope>
    <source>
        <strain evidence="9">Wonlab-2016</strain>
    </source>
</reference>
<sequence length="232" mass="24910">MATTLHLVVLATLLGQGYCNPAHWFRYVGDSLWRAKPPCKGAFSLQEDGKIVGGTAAEVGEFPFLVPIKYSNGNQFCGGSIINERFVLTAAHCVPDGDPTGLMITAGDYCTNIAEDSEYNIGVSRVILSDDWTAGGRSSLYPQKVDVDVVPLDTCRSQYAKETLYDSQICAASPGSDSCQGDSGGPLFNLNCDSKPVLVGVVSWGYGCADARYSGVYTRVSSYKDWINTNTV</sequence>
<comment type="caution">
    <text evidence="9">The sequence shown here is derived from an EMBL/GenBank/DDBJ whole genome shotgun (WGS) entry which is preliminary data.</text>
</comment>
<dbReference type="InterPro" id="IPR009003">
    <property type="entry name" value="Peptidase_S1_PA"/>
</dbReference>
<dbReference type="EMBL" id="JACVVK020000055">
    <property type="protein sequence ID" value="KAK7497785.1"/>
    <property type="molecule type" value="Genomic_DNA"/>
</dbReference>
<dbReference type="PROSITE" id="PS50240">
    <property type="entry name" value="TRYPSIN_DOM"/>
    <property type="match status" value="1"/>
</dbReference>
<keyword evidence="2" id="KW-0964">Secreted</keyword>
<dbReference type="FunFam" id="2.40.10.10:FF:000054">
    <property type="entry name" value="Complement C1r subcomponent"/>
    <property type="match status" value="1"/>
</dbReference>
<keyword evidence="6" id="KW-0720">Serine protease</keyword>
<dbReference type="GO" id="GO:0005576">
    <property type="term" value="C:extracellular region"/>
    <property type="evidence" value="ECO:0007669"/>
    <property type="project" value="UniProtKB-SubCell"/>
</dbReference>
<dbReference type="InterPro" id="IPR033116">
    <property type="entry name" value="TRYPSIN_SER"/>
</dbReference>
<evidence type="ECO:0000256" key="2">
    <source>
        <dbReference type="ARBA" id="ARBA00022525"/>
    </source>
</evidence>
<dbReference type="GO" id="GO:0008236">
    <property type="term" value="F:serine-type peptidase activity"/>
    <property type="evidence" value="ECO:0007669"/>
    <property type="project" value="UniProtKB-KW"/>
</dbReference>
<evidence type="ECO:0000256" key="1">
    <source>
        <dbReference type="ARBA" id="ARBA00004613"/>
    </source>
</evidence>
<dbReference type="CDD" id="cd00190">
    <property type="entry name" value="Tryp_SPc"/>
    <property type="match status" value="1"/>
</dbReference>
<feature type="signal peptide" evidence="7">
    <location>
        <begin position="1"/>
        <end position="19"/>
    </location>
</feature>
<dbReference type="InterPro" id="IPR018114">
    <property type="entry name" value="TRYPSIN_HIS"/>
</dbReference>
<dbReference type="GO" id="GO:0006508">
    <property type="term" value="P:proteolysis"/>
    <property type="evidence" value="ECO:0007669"/>
    <property type="project" value="UniProtKB-KW"/>
</dbReference>
<dbReference type="PROSITE" id="PS00134">
    <property type="entry name" value="TRYPSIN_HIS"/>
    <property type="match status" value="1"/>
</dbReference>
<dbReference type="Proteomes" id="UP001519460">
    <property type="component" value="Unassembled WGS sequence"/>
</dbReference>
<evidence type="ECO:0000256" key="6">
    <source>
        <dbReference type="RuleBase" id="RU363034"/>
    </source>
</evidence>
<gene>
    <name evidence="9" type="ORF">BaRGS_00010919</name>
</gene>
<dbReference type="SUPFAM" id="SSF50494">
    <property type="entry name" value="Trypsin-like serine proteases"/>
    <property type="match status" value="1"/>
</dbReference>
<evidence type="ECO:0000256" key="7">
    <source>
        <dbReference type="SAM" id="SignalP"/>
    </source>
</evidence>
<dbReference type="PANTHER" id="PTHR24252">
    <property type="entry name" value="ACROSIN-RELATED"/>
    <property type="match status" value="1"/>
</dbReference>
<dbReference type="InterPro" id="IPR001254">
    <property type="entry name" value="Trypsin_dom"/>
</dbReference>
<comment type="subcellular location">
    <subcellularLocation>
        <location evidence="1">Secreted</location>
    </subcellularLocation>
</comment>
<keyword evidence="10" id="KW-1185">Reference proteome</keyword>
<dbReference type="PROSITE" id="PS00135">
    <property type="entry name" value="TRYPSIN_SER"/>
    <property type="match status" value="1"/>
</dbReference>
<evidence type="ECO:0000256" key="5">
    <source>
        <dbReference type="ARBA" id="ARBA00023180"/>
    </source>
</evidence>
<evidence type="ECO:0000256" key="4">
    <source>
        <dbReference type="ARBA" id="ARBA00023157"/>
    </source>
</evidence>
<feature type="domain" description="Peptidase S1" evidence="8">
    <location>
        <begin position="51"/>
        <end position="232"/>
    </location>
</feature>
<dbReference type="Gene3D" id="2.40.10.10">
    <property type="entry name" value="Trypsin-like serine proteases"/>
    <property type="match status" value="2"/>
</dbReference>
<dbReference type="PRINTS" id="PR00722">
    <property type="entry name" value="CHYMOTRYPSIN"/>
</dbReference>
<dbReference type="InterPro" id="IPR043504">
    <property type="entry name" value="Peptidase_S1_PA_chymotrypsin"/>
</dbReference>
<evidence type="ECO:0000259" key="8">
    <source>
        <dbReference type="PROSITE" id="PS50240"/>
    </source>
</evidence>
<dbReference type="SMART" id="SM00020">
    <property type="entry name" value="Tryp_SPc"/>
    <property type="match status" value="1"/>
</dbReference>
<dbReference type="PANTHER" id="PTHR24252:SF7">
    <property type="entry name" value="HYALIN"/>
    <property type="match status" value="1"/>
</dbReference>
<feature type="chain" id="PRO_5044785848" description="Peptidase S1 domain-containing protein" evidence="7">
    <location>
        <begin position="20"/>
        <end position="232"/>
    </location>
</feature>
<evidence type="ECO:0000313" key="10">
    <source>
        <dbReference type="Proteomes" id="UP001519460"/>
    </source>
</evidence>
<keyword evidence="5" id="KW-0325">Glycoprotein</keyword>
<protein>
    <recommendedName>
        <fullName evidence="8">Peptidase S1 domain-containing protein</fullName>
    </recommendedName>
</protein>
<dbReference type="AlphaFoldDB" id="A0ABD0LEL9"/>
<evidence type="ECO:0000256" key="3">
    <source>
        <dbReference type="ARBA" id="ARBA00022729"/>
    </source>
</evidence>
<keyword evidence="4" id="KW-1015">Disulfide bond</keyword>
<keyword evidence="3 7" id="KW-0732">Signal</keyword>
<proteinExistence type="predicted"/>
<evidence type="ECO:0000313" key="9">
    <source>
        <dbReference type="EMBL" id="KAK7497785.1"/>
    </source>
</evidence>
<keyword evidence="6" id="KW-0378">Hydrolase</keyword>
<accession>A0ABD0LEL9</accession>
<name>A0ABD0LEL9_9CAEN</name>